<keyword evidence="1" id="KW-0472">Membrane</keyword>
<evidence type="ECO:0000313" key="3">
    <source>
        <dbReference type="Proteomes" id="UP000019678"/>
    </source>
</evidence>
<evidence type="ECO:0000256" key="1">
    <source>
        <dbReference type="SAM" id="Phobius"/>
    </source>
</evidence>
<dbReference type="PANTHER" id="PTHR35868">
    <property type="entry name" value="DUF2804 DOMAIN-CONTAINING PROTEIN-RELATED"/>
    <property type="match status" value="1"/>
</dbReference>
<protein>
    <recommendedName>
        <fullName evidence="4">DUF2804 domain-containing protein</fullName>
    </recommendedName>
</protein>
<dbReference type="PANTHER" id="PTHR35868:SF4">
    <property type="entry name" value="DUF2804 DOMAIN-CONTAINING PROTEIN"/>
    <property type="match status" value="1"/>
</dbReference>
<dbReference type="EMBL" id="ASRX01000025">
    <property type="protein sequence ID" value="EYF05256.1"/>
    <property type="molecule type" value="Genomic_DNA"/>
</dbReference>
<organism evidence="2 3">
    <name type="scientific">Chondromyces apiculatus DSM 436</name>
    <dbReference type="NCBI Taxonomy" id="1192034"/>
    <lineage>
        <taxon>Bacteria</taxon>
        <taxon>Pseudomonadati</taxon>
        <taxon>Myxococcota</taxon>
        <taxon>Polyangia</taxon>
        <taxon>Polyangiales</taxon>
        <taxon>Polyangiaceae</taxon>
        <taxon>Chondromyces</taxon>
    </lineage>
</organism>
<gene>
    <name evidence="2" type="ORF">CAP_3396</name>
</gene>
<keyword evidence="1" id="KW-0812">Transmembrane</keyword>
<dbReference type="Pfam" id="PF10974">
    <property type="entry name" value="DUF2804"/>
    <property type="match status" value="1"/>
</dbReference>
<reference evidence="2 3" key="1">
    <citation type="submission" date="2013-05" db="EMBL/GenBank/DDBJ databases">
        <title>Genome assembly of Chondromyces apiculatus DSM 436.</title>
        <authorList>
            <person name="Sharma G."/>
            <person name="Khatri I."/>
            <person name="Kaur C."/>
            <person name="Mayilraj S."/>
            <person name="Subramanian S."/>
        </authorList>
    </citation>
    <scope>NUCLEOTIDE SEQUENCE [LARGE SCALE GENOMIC DNA]</scope>
    <source>
        <strain evidence="2 3">DSM 436</strain>
    </source>
</reference>
<feature type="transmembrane region" description="Helical" evidence="1">
    <location>
        <begin position="54"/>
        <end position="75"/>
    </location>
</feature>
<evidence type="ECO:0008006" key="4">
    <source>
        <dbReference type="Google" id="ProtNLM"/>
    </source>
</evidence>
<dbReference type="Proteomes" id="UP000019678">
    <property type="component" value="Unassembled WGS sequence"/>
</dbReference>
<keyword evidence="3" id="KW-1185">Reference proteome</keyword>
<dbReference type="STRING" id="1192034.CAP_3396"/>
<evidence type="ECO:0000313" key="2">
    <source>
        <dbReference type="EMBL" id="EYF05256.1"/>
    </source>
</evidence>
<dbReference type="InterPro" id="IPR021243">
    <property type="entry name" value="DUF2804"/>
</dbReference>
<dbReference type="AlphaFoldDB" id="A0A017T9G1"/>
<sequence length="337" mass="36150">MLGAMRSLLPPPDALLDHGTSALRTGSFRGGLPRLDFAQLAPGRMMRMTRQKRWLYVSMVADEVMVTVALVRLGYAANAFAFVYSRGEGRMLADRKALGLPLTARVSDEPALLVAEGRLPGAKVSMGRRSAGEALKVEARVGEVEVSASLDASGAPPPIAAIAMLPEGRAVATEKGALLAVRGEARVGGRRFSLDGGLGGYDYSNGLLPRRTVWRWGFALGRARSGERVGLNLVEGMSGAAECALWVDGEIEPLAEGRFTSVPGKPLQPWTVRTEDGAVDLRFAPGGAHEDNTDLRFLRARFLQPAGTYTGTIRRANGRVLEIDEVLGVTELQDVLW</sequence>
<name>A0A017T9G1_9BACT</name>
<keyword evidence="1" id="KW-1133">Transmembrane helix</keyword>
<proteinExistence type="predicted"/>
<comment type="caution">
    <text evidence="2">The sequence shown here is derived from an EMBL/GenBank/DDBJ whole genome shotgun (WGS) entry which is preliminary data.</text>
</comment>
<accession>A0A017T9G1</accession>
<dbReference type="eggNOG" id="COG3250">
    <property type="taxonomic scope" value="Bacteria"/>
</dbReference>